<keyword evidence="3" id="KW-1003">Cell membrane</keyword>
<dbReference type="Pfam" id="PF03176">
    <property type="entry name" value="MMPL"/>
    <property type="match status" value="2"/>
</dbReference>
<gene>
    <name evidence="8" type="ORF">SCLAV_2688</name>
</gene>
<comment type="similarity">
    <text evidence="2">Belongs to the resistance-nodulation-cell division (RND) (TC 2.A.6) family. MmpL subfamily.</text>
</comment>
<reference evidence="8 9" key="1">
    <citation type="journal article" date="2010" name="Genome Biol. Evol.">
        <title>The sequence of a 1.8-mb bacterial linear plasmid reveals a rich evolutionary reservoir of secondary metabolic pathways.</title>
        <authorList>
            <person name="Medema M.H."/>
            <person name="Trefzer A."/>
            <person name="Kovalchuk A."/>
            <person name="van den Berg M."/>
            <person name="Mueller U."/>
            <person name="Heijne W."/>
            <person name="Wu L."/>
            <person name="Alam M.T."/>
            <person name="Ronning C.M."/>
            <person name="Nierman W.C."/>
            <person name="Bovenberg R.A.L."/>
            <person name="Breitling R."/>
            <person name="Takano E."/>
        </authorList>
    </citation>
    <scope>NUCLEOTIDE SEQUENCE [LARGE SCALE GENOMIC DNA]</scope>
    <source>
        <strain evidence="9">ATCC 27064 / DSM 738 / JCM 4710 / NBRC 13307 / NCIMB 12785 / NRRL 3585 / VKM Ac-602</strain>
    </source>
</reference>
<evidence type="ECO:0000313" key="9">
    <source>
        <dbReference type="Proteomes" id="UP000002357"/>
    </source>
</evidence>
<dbReference type="PANTHER" id="PTHR33406">
    <property type="entry name" value="MEMBRANE PROTEIN MJ1562-RELATED"/>
    <property type="match status" value="1"/>
</dbReference>
<dbReference type="SUPFAM" id="SSF82866">
    <property type="entry name" value="Multidrug efflux transporter AcrB transmembrane domain"/>
    <property type="match status" value="2"/>
</dbReference>
<feature type="compositionally biased region" description="Pro residues" evidence="7">
    <location>
        <begin position="705"/>
        <end position="715"/>
    </location>
</feature>
<dbReference type="GO" id="GO:0005886">
    <property type="term" value="C:plasma membrane"/>
    <property type="evidence" value="ECO:0007669"/>
    <property type="project" value="UniProtKB-SubCell"/>
</dbReference>
<evidence type="ECO:0000256" key="6">
    <source>
        <dbReference type="ARBA" id="ARBA00023136"/>
    </source>
</evidence>
<evidence type="ECO:0000256" key="5">
    <source>
        <dbReference type="ARBA" id="ARBA00022989"/>
    </source>
</evidence>
<keyword evidence="9" id="KW-1185">Reference proteome</keyword>
<dbReference type="AlphaFoldDB" id="B5GTH4"/>
<organism evidence="8 9">
    <name type="scientific">Streptomyces clavuligerus</name>
    <dbReference type="NCBI Taxonomy" id="1901"/>
    <lineage>
        <taxon>Bacteria</taxon>
        <taxon>Bacillati</taxon>
        <taxon>Actinomycetota</taxon>
        <taxon>Actinomycetes</taxon>
        <taxon>Kitasatosporales</taxon>
        <taxon>Streptomycetaceae</taxon>
        <taxon>Streptomyces</taxon>
    </lineage>
</organism>
<keyword evidence="6" id="KW-0472">Membrane</keyword>
<name>B5GTH4_STRCL</name>
<proteinExistence type="inferred from homology"/>
<dbReference type="STRING" id="1901.BB341_15070"/>
<dbReference type="OrthoDB" id="2365435at2"/>
<dbReference type="RefSeq" id="WP_003955058.1">
    <property type="nucleotide sequence ID" value="NZ_CM000913.1"/>
</dbReference>
<dbReference type="Gene3D" id="1.20.1640.10">
    <property type="entry name" value="Multidrug efflux transporter AcrB transmembrane domain"/>
    <property type="match status" value="2"/>
</dbReference>
<keyword evidence="5" id="KW-1133">Transmembrane helix</keyword>
<feature type="region of interest" description="Disordered" evidence="7">
    <location>
        <begin position="705"/>
        <end position="738"/>
    </location>
</feature>
<dbReference type="InterPro" id="IPR004869">
    <property type="entry name" value="MMPL_dom"/>
</dbReference>
<dbReference type="InterPro" id="IPR050545">
    <property type="entry name" value="Mycobact_MmpL"/>
</dbReference>
<accession>B5GTH4</accession>
<dbReference type="EMBL" id="CM000913">
    <property type="protein sequence ID" value="EFG07760.1"/>
    <property type="molecule type" value="Genomic_DNA"/>
</dbReference>
<comment type="subcellular location">
    <subcellularLocation>
        <location evidence="1">Cell membrane</location>
        <topology evidence="1">Multi-pass membrane protein</topology>
    </subcellularLocation>
</comment>
<keyword evidence="4" id="KW-0812">Transmembrane</keyword>
<dbReference type="PANTHER" id="PTHR33406:SF6">
    <property type="entry name" value="MEMBRANE PROTEIN YDGH-RELATED"/>
    <property type="match status" value="1"/>
</dbReference>
<dbReference type="InterPro" id="IPR000731">
    <property type="entry name" value="SSD"/>
</dbReference>
<evidence type="ECO:0000256" key="2">
    <source>
        <dbReference type="ARBA" id="ARBA00010157"/>
    </source>
</evidence>
<evidence type="ECO:0000256" key="3">
    <source>
        <dbReference type="ARBA" id="ARBA00022475"/>
    </source>
</evidence>
<evidence type="ECO:0000256" key="7">
    <source>
        <dbReference type="SAM" id="MobiDB-lite"/>
    </source>
</evidence>
<evidence type="ECO:0000313" key="8">
    <source>
        <dbReference type="EMBL" id="EFG07760.1"/>
    </source>
</evidence>
<protein>
    <submittedName>
        <fullName evidence="8">MMPL domain-containing protein</fullName>
    </submittedName>
</protein>
<dbReference type="eggNOG" id="COG2409">
    <property type="taxonomic scope" value="Bacteria"/>
</dbReference>
<dbReference type="GeneID" id="93730759"/>
<evidence type="ECO:0000256" key="1">
    <source>
        <dbReference type="ARBA" id="ARBA00004651"/>
    </source>
</evidence>
<dbReference type="Proteomes" id="UP000002357">
    <property type="component" value="Chromosome"/>
</dbReference>
<sequence>MVRSLTALATRRRWVTIVVWTLLGVALTVVGQSMMFSVTESQTGDFLPKSYDSAAALDIAESEFDAKPDGNTATLLVARADGKKLTPADRKAIDATADGLTSRRVAAPTPEPLMKDHSQKPEVTPGALAPDGSFQLLSVSVTGNVHDPGLQDVYREVRDTAKEEFREHGLRAGFTGGIAATVDTRDAGETRQKIVGALTMGLIVVLNVVVFRSVLAALLPLLAVTILNGAATGAVAGTAKLLGITLDPSTPALIHVVLLGIGIDYFLFLLFRFREQLRAHPGQDAATAAALASGRVGGAIACAGLTIVAAFATLGVASFGQLKILGPAIAVSVLVMLLGSLTLMPALLAVTGRAMFWPARAWKQERPGGLAARLGLFVTTRPVLSVVGSLALLGALAAGAVGVKMTYDPSGQPRTESVKVAEEIARTLPAGAIDQHTVYVRGDDGRKLAGDRLSGLVTALAATEGVGQVSRPVLNASGTAARIPVALTVRSDTQQARDLISGPVRSTIGKNTPEGTEAHITGTAAVFADVSVAVEKDLRRVFPIAAGLIALILLILLRSLVAPLILLVSVGLCFAATLGAAVLLFQHGLDRPGVMFTLPLVLFLFVVALGTDYNILISDRIKEEMERPVPAWHAVAHAIRHTAPAITTAGLVLAGSFASLAADPANQELGFATALGIVLAALVLSLVLVPAMAVLTGRAFWWPRRPAPTPPPPESPVLVPTGPRSHRRVHPADPFADR</sequence>
<dbReference type="PROSITE" id="PS50156">
    <property type="entry name" value="SSD"/>
    <property type="match status" value="1"/>
</dbReference>
<evidence type="ECO:0000256" key="4">
    <source>
        <dbReference type="ARBA" id="ARBA00022692"/>
    </source>
</evidence>
<dbReference type="KEGG" id="sclf:BB341_15070"/>